<organism evidence="11 12">
    <name type="scientific">Pseudodesulfovibrio methanolicus</name>
    <dbReference type="NCBI Taxonomy" id="3126690"/>
    <lineage>
        <taxon>Bacteria</taxon>
        <taxon>Pseudomonadati</taxon>
        <taxon>Thermodesulfobacteriota</taxon>
        <taxon>Desulfovibrionia</taxon>
        <taxon>Desulfovibrionales</taxon>
        <taxon>Desulfovibrionaceae</taxon>
    </lineage>
</organism>
<name>A0ABZ2ITT7_9BACT</name>
<evidence type="ECO:0000313" key="12">
    <source>
        <dbReference type="Proteomes" id="UP001385389"/>
    </source>
</evidence>
<accession>A0ABZ2ITT7</accession>
<keyword evidence="3" id="KW-0597">Phosphoprotein</keyword>
<keyword evidence="12" id="KW-1185">Reference proteome</keyword>
<comment type="catalytic activity">
    <reaction evidence="1">
        <text>ATP + protein L-histidine = ADP + protein N-phospho-L-histidine.</text>
        <dbReference type="EC" id="2.7.13.3"/>
    </reaction>
</comment>
<reference evidence="11 12" key="1">
    <citation type="submission" date="2024-03" db="EMBL/GenBank/DDBJ databases">
        <title>Phenotype and Genome Characterization of a Sulfate-Reducing Bacterium Pseudodesulfovibrio sp. strain 5S69, isolated from Petroleum Reservoir in Tatarstan (Russia).</title>
        <authorList>
            <person name="Bidzhieva S.K."/>
            <person name="Kadnikov V."/>
            <person name="Tourova T.P."/>
            <person name="Samigullina S.R."/>
            <person name="Sokolova D.S."/>
            <person name="Poltaraus A.B."/>
            <person name="Avtukh A.N."/>
            <person name="Tereshina V.M."/>
            <person name="Mardanov A.V."/>
            <person name="Nazina T.N."/>
        </authorList>
    </citation>
    <scope>NUCLEOTIDE SEQUENCE [LARGE SCALE GENOMIC DNA]</scope>
    <source>
        <strain evidence="11 12">5S69</strain>
    </source>
</reference>
<dbReference type="SMART" id="SM00388">
    <property type="entry name" value="HisKA"/>
    <property type="match status" value="1"/>
</dbReference>
<dbReference type="InterPro" id="IPR004358">
    <property type="entry name" value="Sig_transdc_His_kin-like_C"/>
</dbReference>
<dbReference type="InterPro" id="IPR021796">
    <property type="entry name" value="Tll0287-like_dom"/>
</dbReference>
<keyword evidence="7" id="KW-0067">ATP-binding</keyword>
<dbReference type="InterPro" id="IPR029016">
    <property type="entry name" value="GAF-like_dom_sf"/>
</dbReference>
<keyword evidence="4" id="KW-0808">Transferase</keyword>
<dbReference type="PROSITE" id="PS50109">
    <property type="entry name" value="HIS_KIN"/>
    <property type="match status" value="1"/>
</dbReference>
<evidence type="ECO:0000259" key="10">
    <source>
        <dbReference type="PROSITE" id="PS50109"/>
    </source>
</evidence>
<dbReference type="Pfam" id="PF11845">
    <property type="entry name" value="Tll0287-like"/>
    <property type="match status" value="1"/>
</dbReference>
<evidence type="ECO:0000256" key="2">
    <source>
        <dbReference type="ARBA" id="ARBA00012438"/>
    </source>
</evidence>
<feature type="domain" description="Histidine kinase" evidence="10">
    <location>
        <begin position="576"/>
        <end position="791"/>
    </location>
</feature>
<evidence type="ECO:0000256" key="9">
    <source>
        <dbReference type="SAM" id="Phobius"/>
    </source>
</evidence>
<dbReference type="Pfam" id="PF00512">
    <property type="entry name" value="HisKA"/>
    <property type="match status" value="1"/>
</dbReference>
<dbReference type="Gene3D" id="1.10.287.130">
    <property type="match status" value="1"/>
</dbReference>
<dbReference type="InterPro" id="IPR003661">
    <property type="entry name" value="HisK_dim/P_dom"/>
</dbReference>
<dbReference type="Gene3D" id="3.30.450.40">
    <property type="match status" value="1"/>
</dbReference>
<dbReference type="SUPFAM" id="SSF55874">
    <property type="entry name" value="ATPase domain of HSP90 chaperone/DNA topoisomerase II/histidine kinase"/>
    <property type="match status" value="1"/>
</dbReference>
<protein>
    <recommendedName>
        <fullName evidence="2">histidine kinase</fullName>
        <ecNumber evidence="2">2.7.13.3</ecNumber>
    </recommendedName>
</protein>
<dbReference type="RefSeq" id="WP_338666584.1">
    <property type="nucleotide sequence ID" value="NZ_CP146609.1"/>
</dbReference>
<dbReference type="PANTHER" id="PTHR43065:SF10">
    <property type="entry name" value="PEROXIDE STRESS-ACTIVATED HISTIDINE KINASE MAK3"/>
    <property type="match status" value="1"/>
</dbReference>
<evidence type="ECO:0000256" key="4">
    <source>
        <dbReference type="ARBA" id="ARBA00022679"/>
    </source>
</evidence>
<dbReference type="InterPro" id="IPR036097">
    <property type="entry name" value="HisK_dim/P_sf"/>
</dbReference>
<keyword evidence="9" id="KW-0812">Transmembrane</keyword>
<keyword evidence="5" id="KW-0547">Nucleotide-binding</keyword>
<dbReference type="Pfam" id="PF02518">
    <property type="entry name" value="HATPase_c"/>
    <property type="match status" value="1"/>
</dbReference>
<dbReference type="CDD" id="cd00082">
    <property type="entry name" value="HisKA"/>
    <property type="match status" value="1"/>
</dbReference>
<dbReference type="InterPro" id="IPR005467">
    <property type="entry name" value="His_kinase_dom"/>
</dbReference>
<evidence type="ECO:0000256" key="1">
    <source>
        <dbReference type="ARBA" id="ARBA00000085"/>
    </source>
</evidence>
<dbReference type="SUPFAM" id="SSF55781">
    <property type="entry name" value="GAF domain-like"/>
    <property type="match status" value="1"/>
</dbReference>
<dbReference type="SMART" id="SM00387">
    <property type="entry name" value="HATPase_c"/>
    <property type="match status" value="1"/>
</dbReference>
<dbReference type="PANTHER" id="PTHR43065">
    <property type="entry name" value="SENSOR HISTIDINE KINASE"/>
    <property type="match status" value="1"/>
</dbReference>
<feature type="transmembrane region" description="Helical" evidence="9">
    <location>
        <begin position="13"/>
        <end position="36"/>
    </location>
</feature>
<feature type="transmembrane region" description="Helical" evidence="9">
    <location>
        <begin position="217"/>
        <end position="238"/>
    </location>
</feature>
<evidence type="ECO:0000256" key="8">
    <source>
        <dbReference type="ARBA" id="ARBA00023012"/>
    </source>
</evidence>
<dbReference type="PRINTS" id="PR00344">
    <property type="entry name" value="BCTRLSENSOR"/>
</dbReference>
<keyword evidence="6" id="KW-0418">Kinase</keyword>
<gene>
    <name evidence="11" type="ORF">V8V93_10250</name>
</gene>
<keyword evidence="9" id="KW-0472">Membrane</keyword>
<proteinExistence type="predicted"/>
<dbReference type="InterPro" id="IPR003594">
    <property type="entry name" value="HATPase_dom"/>
</dbReference>
<evidence type="ECO:0000256" key="6">
    <source>
        <dbReference type="ARBA" id="ARBA00022777"/>
    </source>
</evidence>
<dbReference type="Gene3D" id="3.30.565.10">
    <property type="entry name" value="Histidine kinase-like ATPase, C-terminal domain"/>
    <property type="match status" value="1"/>
</dbReference>
<dbReference type="Proteomes" id="UP001385389">
    <property type="component" value="Chromosome"/>
</dbReference>
<dbReference type="InterPro" id="IPR036890">
    <property type="entry name" value="HATPase_C_sf"/>
</dbReference>
<evidence type="ECO:0000256" key="7">
    <source>
        <dbReference type="ARBA" id="ARBA00022840"/>
    </source>
</evidence>
<evidence type="ECO:0000256" key="5">
    <source>
        <dbReference type="ARBA" id="ARBA00022741"/>
    </source>
</evidence>
<keyword evidence="9" id="KW-1133">Transmembrane helix</keyword>
<dbReference type="EMBL" id="CP146609">
    <property type="protein sequence ID" value="WWX20839.1"/>
    <property type="molecule type" value="Genomic_DNA"/>
</dbReference>
<evidence type="ECO:0000256" key="3">
    <source>
        <dbReference type="ARBA" id="ARBA00022553"/>
    </source>
</evidence>
<dbReference type="EC" id="2.7.13.3" evidence="2"/>
<sequence>MRRLMPHSLQSKFFTGLFLLMTGLVAFFAVGLNIHLNRLMEGEAREKASLILAQVEAVQRYVRNTLRPVMYKTLPSDHFVLEAMSASYVTRAVMSDPNLEHNSFTYRRVTEGARNPDSEATPLEREFIDRFRADPELNHLEEFRNADGERYFITVYAQRYDVSCMHCHGAPEEAPHELIERYGDVRGFGNHVGGLAGIDMVRLKVERDVGGIRDATLSFALLFALGILVQFLIIQGFFHRLVVHSLGRVTGVMQRLFPDEAPLQTELFLPQEDEIEGLLHGFELFAEHLRQARVDLKEYAATLEDKVAERTVDLTRLADDRRADVALFVSLLDSLNRSQTKQELLRAGLELIARRFGASRAGYVCVLAATDFASWPDPDVPPELPEDWHDLVTGIDPRMGDLSWHIPVQTSGTSRGLLNLYWDQPQERSDRLVDLARAIGQQLGIAMENMEALDGLLTQNAMLSSLFEGIADPLLLLDSGDAVLLANSTAVHLADTLDDPGVASLLKMIHDATRDTGCGEFELPDGRIFVAHLYPLTETKGRRTVASLREVTMERRMEDQMVRNERIVAVGQLAAGLAHEINNPLGVILCYAELLAASQKDGQAQADLAVIIRHTELAQRVVRDLLDFSRPRPASREPGDLTAMASATVDLLQPRAKSCGAKLLLEAATEIPPLGAGADALEHILTNLIMNALDAVSGLEEKEVRTGEVRVIIAAGKRFAEITVADNGTGILPEHLNRVFDPFFSTKEAGKGTGLGLAVIYSLIRDLGGDIEVENRPGGGALFRVYLPLAAKDAEEAE</sequence>
<dbReference type="SUPFAM" id="SSF47384">
    <property type="entry name" value="Homodimeric domain of signal transducing histidine kinase"/>
    <property type="match status" value="1"/>
</dbReference>
<evidence type="ECO:0000313" key="11">
    <source>
        <dbReference type="EMBL" id="WWX20839.1"/>
    </source>
</evidence>
<keyword evidence="8" id="KW-0902">Two-component regulatory system</keyword>